<dbReference type="CDD" id="cd18809">
    <property type="entry name" value="SF1_C_RecD"/>
    <property type="match status" value="1"/>
</dbReference>
<dbReference type="GO" id="GO:0006260">
    <property type="term" value="P:DNA replication"/>
    <property type="evidence" value="ECO:0007669"/>
    <property type="project" value="TreeGrafter"/>
</dbReference>
<dbReference type="Proteomes" id="UP000694251">
    <property type="component" value="Chromosome 10"/>
</dbReference>
<feature type="domain" description="Replication protein A 70 kDa DNA-binding subunit B/D first OB fold" evidence="1">
    <location>
        <begin position="16"/>
        <end position="66"/>
    </location>
</feature>
<name>A0A8T1ZX49_ARASU</name>
<comment type="caution">
    <text evidence="3">The sequence shown here is derived from an EMBL/GenBank/DDBJ whole genome shotgun (WGS) entry which is preliminary data.</text>
</comment>
<reference evidence="3 4" key="1">
    <citation type="submission" date="2020-12" db="EMBL/GenBank/DDBJ databases">
        <title>Concerted genomic and epigenomic changes stabilize Arabidopsis allopolyploids.</title>
        <authorList>
            <person name="Chen Z."/>
        </authorList>
    </citation>
    <scope>NUCLEOTIDE SEQUENCE [LARGE SCALE GENOMIC DNA]</scope>
    <source>
        <strain evidence="3">As9502</strain>
        <tissue evidence="3">Leaf</tissue>
    </source>
</reference>
<gene>
    <name evidence="3" type="ORF">ISN44_As10g020190</name>
</gene>
<evidence type="ECO:0000313" key="3">
    <source>
        <dbReference type="EMBL" id="KAG7565313.1"/>
    </source>
</evidence>
<dbReference type="GO" id="GO:0005657">
    <property type="term" value="C:replication fork"/>
    <property type="evidence" value="ECO:0007669"/>
    <property type="project" value="TreeGrafter"/>
</dbReference>
<sequence length="861" mass="96290">MALIRKDSSSASLDEIKRWKIKVQIVRTWKGNNKESGNSIHMVLLDSSETSIHTTIGEAFSKWISDIGGDNINKPNDGETEIDIAEDLLITESKDPIKTIVKEVYGETFAQSYNPDFYQERAILCHTNNVVDQINDYMLSQLPGEETECYSADTIYPSYASPNGDMLYTLEFLNSIKVPGLPDFKLRLKVGAPVMLLRDLPPYGGLCKGTRLQITRVESFVLEAMIITGNQHGEKVLIPRIPSHPVLIPRIPSHPTEANCPIKMRRRQFPLKLAFAMTIDESQGQTLSKVGLYLPRRVFSHGQMYVAISKVKSRAGLKVLITDKDGKPQEEVETVVFKELSQNIYQNNLGTKIHTTIDEAFPKWISDIGDGNINKQNNGETEIDISEDLLRTECKDPIKTIVKEVYGESFAAAYNPDFCHDRAILCHSDRDMDQINDYMLSLLPGEEKECYSADSISSSHASPNDDMLYPLEFLNSIKVPGLPDFKLRLKVGAPVMLLRDLDLSSGLLKGTRLLITRMGGFILEAMIITVTKPSSSSAPLNETKPWKIKVKLMRIWKEGLSKRAANSIDMVLLESSESSRIHITIDKAFSEWIKDINDGDEHADIDIPENASPIECHDPIEEIVSQVYGDSFREQSSYSYCRDTVILCHTQSDVDQINDYMLSQLPGEDILSHSDDCLVPSVKDNSRPGHYMLLPPCIFGSITVPGVPKQILRLKVGAPVMLLADVDPSRGLCTGTRLQIVQLGDTMLEARFATTQPGHPPRMLELIPKMHMFSGKDFVTPMRRTQYPFTLAFAMTVDQSRGQAFSKVGLYLPKQVLSPPGQRYLAISKVKAATGLTQVLITEEAEKPHVEAQNVVLKKLF</sequence>
<proteinExistence type="predicted"/>
<evidence type="ECO:0000259" key="2">
    <source>
        <dbReference type="Pfam" id="PF21530"/>
    </source>
</evidence>
<dbReference type="Pfam" id="PF21530">
    <property type="entry name" value="Pif1_2B_dom"/>
    <property type="match status" value="3"/>
</dbReference>
<evidence type="ECO:0000313" key="4">
    <source>
        <dbReference type="Proteomes" id="UP000694251"/>
    </source>
</evidence>
<dbReference type="PANTHER" id="PTHR23274:SF48">
    <property type="entry name" value="ATP-DEPENDENT DNA HELICASE"/>
    <property type="match status" value="1"/>
</dbReference>
<dbReference type="GO" id="GO:0016787">
    <property type="term" value="F:hydrolase activity"/>
    <property type="evidence" value="ECO:0007669"/>
    <property type="project" value="UniProtKB-KW"/>
</dbReference>
<protein>
    <submittedName>
        <fullName evidence="3">P-loop containing nucleoside triphosphate hydrolase</fullName>
    </submittedName>
</protein>
<keyword evidence="4" id="KW-1185">Reference proteome</keyword>
<dbReference type="EMBL" id="JAEFBJ010000010">
    <property type="protein sequence ID" value="KAG7565313.1"/>
    <property type="molecule type" value="Genomic_DNA"/>
</dbReference>
<accession>A0A8T1ZX49</accession>
<dbReference type="AlphaFoldDB" id="A0A8T1ZX49"/>
<evidence type="ECO:0000259" key="1">
    <source>
        <dbReference type="Pfam" id="PF02721"/>
    </source>
</evidence>
<dbReference type="InterPro" id="IPR003871">
    <property type="entry name" value="RFA1B/D_OB_1st"/>
</dbReference>
<dbReference type="InterPro" id="IPR049163">
    <property type="entry name" value="Pif1-like_2B_dom"/>
</dbReference>
<dbReference type="Pfam" id="PF02721">
    <property type="entry name" value="DUF223"/>
    <property type="match status" value="1"/>
</dbReference>
<organism evidence="3 4">
    <name type="scientific">Arabidopsis suecica</name>
    <name type="common">Swedish thale-cress</name>
    <name type="synonym">Cardaminopsis suecica</name>
    <dbReference type="NCBI Taxonomy" id="45249"/>
    <lineage>
        <taxon>Eukaryota</taxon>
        <taxon>Viridiplantae</taxon>
        <taxon>Streptophyta</taxon>
        <taxon>Embryophyta</taxon>
        <taxon>Tracheophyta</taxon>
        <taxon>Spermatophyta</taxon>
        <taxon>Magnoliopsida</taxon>
        <taxon>eudicotyledons</taxon>
        <taxon>Gunneridae</taxon>
        <taxon>Pentapetalae</taxon>
        <taxon>rosids</taxon>
        <taxon>malvids</taxon>
        <taxon>Brassicales</taxon>
        <taxon>Brassicaceae</taxon>
        <taxon>Camelineae</taxon>
        <taxon>Arabidopsis</taxon>
    </lineage>
</organism>
<feature type="domain" description="DNA helicase Pif1-like 2B" evidence="2">
    <location>
        <begin position="171"/>
        <end position="216"/>
    </location>
</feature>
<dbReference type="PANTHER" id="PTHR23274">
    <property type="entry name" value="DNA HELICASE-RELATED"/>
    <property type="match status" value="1"/>
</dbReference>
<feature type="domain" description="DNA helicase Pif1-like 2B" evidence="2">
    <location>
        <begin position="472"/>
        <end position="517"/>
    </location>
</feature>
<dbReference type="OrthoDB" id="1930718at2759"/>
<keyword evidence="3" id="KW-0378">Hydrolase</keyword>
<feature type="domain" description="DNA helicase Pif1-like 2B" evidence="2">
    <location>
        <begin position="701"/>
        <end position="743"/>
    </location>
</feature>